<gene>
    <name evidence="1" type="ORF">TbgDal_IX9800</name>
</gene>
<dbReference type="EMBL" id="FN554972">
    <property type="protein sequence ID" value="CBH14904.1"/>
    <property type="molecule type" value="Genomic_DNA"/>
</dbReference>
<accession>C9ZZQ5</accession>
<dbReference type="KEGG" id="tbg:TbgDal_IX9800"/>
<dbReference type="RefSeq" id="XP_011777170.1">
    <property type="nucleotide sequence ID" value="XM_011778868.1"/>
</dbReference>
<organism evidence="1 2">
    <name type="scientific">Trypanosoma brucei gambiense (strain MHOM/CI/86/DAL972)</name>
    <dbReference type="NCBI Taxonomy" id="679716"/>
    <lineage>
        <taxon>Eukaryota</taxon>
        <taxon>Discoba</taxon>
        <taxon>Euglenozoa</taxon>
        <taxon>Kinetoplastea</taxon>
        <taxon>Metakinetoplastina</taxon>
        <taxon>Trypanosomatida</taxon>
        <taxon>Trypanosomatidae</taxon>
        <taxon>Trypanosoma</taxon>
    </lineage>
</organism>
<dbReference type="GeneID" id="23861053"/>
<evidence type="ECO:0000313" key="2">
    <source>
        <dbReference type="Proteomes" id="UP000002316"/>
    </source>
</evidence>
<dbReference type="AlphaFoldDB" id="C9ZZQ5"/>
<proteinExistence type="predicted"/>
<reference evidence="2" key="1">
    <citation type="journal article" date="2010" name="PLoS Negl. Trop. Dis.">
        <title>The genome sequence of Trypanosoma brucei gambiense, causative agent of chronic human african trypanosomiasis.</title>
        <authorList>
            <person name="Jackson A.P."/>
            <person name="Sanders M."/>
            <person name="Berry A."/>
            <person name="McQuillan J."/>
            <person name="Aslett M.A."/>
            <person name="Quail M.A."/>
            <person name="Chukualim B."/>
            <person name="Capewell P."/>
            <person name="MacLeod A."/>
            <person name="Melville S.E."/>
            <person name="Gibson W."/>
            <person name="Barry J.D."/>
            <person name="Berriman M."/>
            <person name="Hertz-Fowler C."/>
        </authorList>
    </citation>
    <scope>NUCLEOTIDE SEQUENCE [LARGE SCALE GENOMIC DNA]</scope>
    <source>
        <strain evidence="2">MHOM/CI/86/DAL972</strain>
    </source>
</reference>
<dbReference type="Proteomes" id="UP000002316">
    <property type="component" value="Chromosome 9"/>
</dbReference>
<evidence type="ECO:0000313" key="1">
    <source>
        <dbReference type="EMBL" id="CBH14904.1"/>
    </source>
</evidence>
<protein>
    <submittedName>
        <fullName evidence="1">Uncharacterized protein</fullName>
    </submittedName>
</protein>
<name>C9ZZQ5_TRYB9</name>
<sequence length="116" mass="13494">MQRRVIYIFERYHKLIPQTFSACTNKNNNNSGRFDENRWNAFTKRAFHVINHNIRHENIPNYSVQICSSPPLDSRAKIKIQIKKQVAIAVHFPDRSCVGNPLTCLPARPQHNPIDS</sequence>